<sequence length="204" mass="22841">MKKILDSSTRRISETGAHLQAVHRLAPDGQYERSVSERALVTEACFLKLFITLEEFLEESFAHYLVGKMSTARWRPSKYAKPQTKDHALKMLKGSQRFVDWSTSDTVVTFANLYFVDGEPFRAPLTSAKQNLQDMKTVRNSTAHLSATTQASLESLYVRWTGNPKPGVTAYEMLMASKAGHVNTFYGESEQIVSAIIAQVANKS</sequence>
<reference evidence="1 2" key="1">
    <citation type="submission" date="2020-08" db="EMBL/GenBank/DDBJ databases">
        <title>Sequencing the genomes of 1000 actinobacteria strains.</title>
        <authorList>
            <person name="Klenk H.-P."/>
        </authorList>
    </citation>
    <scope>NUCLEOTIDE SEQUENCE [LARGE SCALE GENOMIC DNA]</scope>
    <source>
        <strain evidence="1 2">DSM 17945</strain>
    </source>
</reference>
<proteinExistence type="predicted"/>
<accession>A0A4Y8ZKX4</accession>
<dbReference type="RefSeq" id="WP_184172412.1">
    <property type="nucleotide sequence ID" value="NZ_BAABAG010000013.1"/>
</dbReference>
<name>A0A4Y8ZKX4_9MICC</name>
<evidence type="ECO:0008006" key="3">
    <source>
        <dbReference type="Google" id="ProtNLM"/>
    </source>
</evidence>
<organism evidence="1 2">
    <name type="scientific">Micrococcus endophyticus</name>
    <dbReference type="NCBI Taxonomy" id="455343"/>
    <lineage>
        <taxon>Bacteria</taxon>
        <taxon>Bacillati</taxon>
        <taxon>Actinomycetota</taxon>
        <taxon>Actinomycetes</taxon>
        <taxon>Micrococcales</taxon>
        <taxon>Micrococcaceae</taxon>
        <taxon>Micrococcus</taxon>
    </lineage>
</organism>
<keyword evidence="2" id="KW-1185">Reference proteome</keyword>
<comment type="caution">
    <text evidence="1">The sequence shown here is derived from an EMBL/GenBank/DDBJ whole genome shotgun (WGS) entry which is preliminary data.</text>
</comment>
<dbReference type="EMBL" id="JACHMW010000001">
    <property type="protein sequence ID" value="MBB5849040.1"/>
    <property type="molecule type" value="Genomic_DNA"/>
</dbReference>
<dbReference type="AlphaFoldDB" id="A0A4Y8ZKX4"/>
<protein>
    <recommendedName>
        <fullName evidence="3">RiboL-PSP-HEPN domain-containing protein</fullName>
    </recommendedName>
</protein>
<evidence type="ECO:0000313" key="1">
    <source>
        <dbReference type="EMBL" id="MBB5849040.1"/>
    </source>
</evidence>
<gene>
    <name evidence="1" type="ORF">HDA33_001604</name>
</gene>
<dbReference type="Proteomes" id="UP000567246">
    <property type="component" value="Unassembled WGS sequence"/>
</dbReference>
<evidence type="ECO:0000313" key="2">
    <source>
        <dbReference type="Proteomes" id="UP000567246"/>
    </source>
</evidence>